<accession>A0A553JXW2</accession>
<evidence type="ECO:0000259" key="2">
    <source>
        <dbReference type="Pfam" id="PF13302"/>
    </source>
</evidence>
<protein>
    <submittedName>
        <fullName evidence="3">GNAT family N-acetyltransferase</fullName>
    </submittedName>
</protein>
<feature type="domain" description="N-acetyltransferase" evidence="2">
    <location>
        <begin position="78"/>
        <end position="219"/>
    </location>
</feature>
<keyword evidence="3" id="KW-0808">Transferase</keyword>
<organism evidence="3 4">
    <name type="scientific">Tessaracoccus rhinocerotis</name>
    <dbReference type="NCBI Taxonomy" id="1689449"/>
    <lineage>
        <taxon>Bacteria</taxon>
        <taxon>Bacillati</taxon>
        <taxon>Actinomycetota</taxon>
        <taxon>Actinomycetes</taxon>
        <taxon>Propionibacteriales</taxon>
        <taxon>Propionibacteriaceae</taxon>
        <taxon>Tessaracoccus</taxon>
    </lineage>
</organism>
<dbReference type="Gene3D" id="3.40.630.30">
    <property type="match status" value="1"/>
</dbReference>
<evidence type="ECO:0000256" key="1">
    <source>
        <dbReference type="SAM" id="MobiDB-lite"/>
    </source>
</evidence>
<reference evidence="3 4" key="1">
    <citation type="submission" date="2019-07" db="EMBL/GenBank/DDBJ databases">
        <authorList>
            <person name="Zhou L.-Y."/>
        </authorList>
    </citation>
    <scope>NUCLEOTIDE SEQUENCE [LARGE SCALE GENOMIC DNA]</scope>
    <source>
        <strain evidence="3 4">YIM 101269</strain>
    </source>
</reference>
<dbReference type="PANTHER" id="PTHR43610">
    <property type="entry name" value="BLL6696 PROTEIN"/>
    <property type="match status" value="1"/>
</dbReference>
<proteinExistence type="predicted"/>
<evidence type="ECO:0000313" key="4">
    <source>
        <dbReference type="Proteomes" id="UP000317638"/>
    </source>
</evidence>
<dbReference type="InterPro" id="IPR016181">
    <property type="entry name" value="Acyl_CoA_acyltransferase"/>
</dbReference>
<dbReference type="AlphaFoldDB" id="A0A553JXW2"/>
<dbReference type="InterPro" id="IPR000182">
    <property type="entry name" value="GNAT_dom"/>
</dbReference>
<dbReference type="OrthoDB" id="9795199at2"/>
<dbReference type="Pfam" id="PF13302">
    <property type="entry name" value="Acetyltransf_3"/>
    <property type="match status" value="1"/>
</dbReference>
<dbReference type="GO" id="GO:0016747">
    <property type="term" value="F:acyltransferase activity, transferring groups other than amino-acyl groups"/>
    <property type="evidence" value="ECO:0007669"/>
    <property type="project" value="InterPro"/>
</dbReference>
<dbReference type="EMBL" id="VKKG01000005">
    <property type="protein sequence ID" value="TRY17270.1"/>
    <property type="molecule type" value="Genomic_DNA"/>
</dbReference>
<dbReference type="Proteomes" id="UP000317638">
    <property type="component" value="Unassembled WGS sequence"/>
</dbReference>
<comment type="caution">
    <text evidence="3">The sequence shown here is derived from an EMBL/GenBank/DDBJ whole genome shotgun (WGS) entry which is preliminary data.</text>
</comment>
<dbReference type="SUPFAM" id="SSF55729">
    <property type="entry name" value="Acyl-CoA N-acyltransferases (Nat)"/>
    <property type="match status" value="1"/>
</dbReference>
<dbReference type="PANTHER" id="PTHR43610:SF1">
    <property type="entry name" value="N-ACETYLTRANSFERASE DOMAIN-CONTAINING PROTEIN"/>
    <property type="match status" value="1"/>
</dbReference>
<evidence type="ECO:0000313" key="3">
    <source>
        <dbReference type="EMBL" id="TRY17270.1"/>
    </source>
</evidence>
<name>A0A553JXW2_9ACTN</name>
<gene>
    <name evidence="3" type="ORF">FOJ82_11985</name>
</gene>
<sequence>MARARAAAGGGQPTNRPARPRPRLLKALVPRPVKRLPARGNSPIWQPGHHGLILIRVSHNFLCRRPSGESLMGDIVSLDPIVERDLPDLHSVMSDPSACGGGYPFERPHADLSETAAWINGRLARECAVYVIRLANPAFGRPGTVVGTTSLSEMDLVNEKLHLGGTFIGREFWGMGINVETKLLTLKHTFEDCGFGRVKIQADINNTRSRGAITRLGAQFEGIVRRDIRRLDGTWRDTVVYSILAQDWPGVKVGLQERVAIALKRVQTPSLAVELQSLAVPIT</sequence>
<keyword evidence="4" id="KW-1185">Reference proteome</keyword>
<feature type="region of interest" description="Disordered" evidence="1">
    <location>
        <begin position="1"/>
        <end position="22"/>
    </location>
</feature>